<sequence>MDPVHHFQLPAKDMALLRPFYEGVFGWQIQEVPGMDYHLIATVPTDGRGWPTVPGGINGGFYRPGPQSPAGVQITISVGSMDETLRKIEASGGRVLMPKTPVGGFGFYAQIADPEGTALGVWQDVTQ</sequence>
<dbReference type="EMBL" id="JACQRX010000170">
    <property type="protein sequence ID" value="MBI4251574.1"/>
    <property type="molecule type" value="Genomic_DNA"/>
</dbReference>
<dbReference type="CDD" id="cd07247">
    <property type="entry name" value="SgaA_N_like"/>
    <property type="match status" value="1"/>
</dbReference>
<dbReference type="Gene3D" id="3.10.180.10">
    <property type="entry name" value="2,3-Dihydroxybiphenyl 1,2-Dioxygenase, domain 1"/>
    <property type="match status" value="1"/>
</dbReference>
<gene>
    <name evidence="2" type="ORF">HY618_03860</name>
</gene>
<dbReference type="AlphaFoldDB" id="A0A933EA25"/>
<name>A0A933EA25_UNCTE</name>
<reference evidence="2" key="1">
    <citation type="submission" date="2020-07" db="EMBL/GenBank/DDBJ databases">
        <title>Huge and variable diversity of episymbiotic CPR bacteria and DPANN archaea in groundwater ecosystems.</title>
        <authorList>
            <person name="He C.Y."/>
            <person name="Keren R."/>
            <person name="Whittaker M."/>
            <person name="Farag I.F."/>
            <person name="Doudna J."/>
            <person name="Cate J.H.D."/>
            <person name="Banfield J.F."/>
        </authorList>
    </citation>
    <scope>NUCLEOTIDE SEQUENCE</scope>
    <source>
        <strain evidence="2">NC_groundwater_1370_Ag_S-0.2um_69_93</strain>
    </source>
</reference>
<accession>A0A933EA25</accession>
<dbReference type="Pfam" id="PF00903">
    <property type="entry name" value="Glyoxalase"/>
    <property type="match status" value="1"/>
</dbReference>
<feature type="domain" description="VOC" evidence="1">
    <location>
        <begin position="3"/>
        <end position="124"/>
    </location>
</feature>
<dbReference type="PANTHER" id="PTHR33993:SF2">
    <property type="entry name" value="VOC DOMAIN-CONTAINING PROTEIN"/>
    <property type="match status" value="1"/>
</dbReference>
<dbReference type="SUPFAM" id="SSF54593">
    <property type="entry name" value="Glyoxalase/Bleomycin resistance protein/Dihydroxybiphenyl dioxygenase"/>
    <property type="match status" value="1"/>
</dbReference>
<dbReference type="InterPro" id="IPR037523">
    <property type="entry name" value="VOC_core"/>
</dbReference>
<comment type="caution">
    <text evidence="2">The sequence shown here is derived from an EMBL/GenBank/DDBJ whole genome shotgun (WGS) entry which is preliminary data.</text>
</comment>
<dbReference type="PANTHER" id="PTHR33993">
    <property type="entry name" value="GLYOXALASE-RELATED"/>
    <property type="match status" value="1"/>
</dbReference>
<evidence type="ECO:0000313" key="2">
    <source>
        <dbReference type="EMBL" id="MBI4251574.1"/>
    </source>
</evidence>
<dbReference type="PROSITE" id="PS51819">
    <property type="entry name" value="VOC"/>
    <property type="match status" value="1"/>
</dbReference>
<proteinExistence type="predicted"/>
<evidence type="ECO:0000313" key="3">
    <source>
        <dbReference type="Proteomes" id="UP000752292"/>
    </source>
</evidence>
<evidence type="ECO:0000259" key="1">
    <source>
        <dbReference type="PROSITE" id="PS51819"/>
    </source>
</evidence>
<dbReference type="InterPro" id="IPR052164">
    <property type="entry name" value="Anthracycline_SecMetBiosynth"/>
</dbReference>
<dbReference type="InterPro" id="IPR029068">
    <property type="entry name" value="Glyas_Bleomycin-R_OHBP_Dase"/>
</dbReference>
<dbReference type="Proteomes" id="UP000752292">
    <property type="component" value="Unassembled WGS sequence"/>
</dbReference>
<dbReference type="InterPro" id="IPR004360">
    <property type="entry name" value="Glyas_Fos-R_dOase_dom"/>
</dbReference>
<organism evidence="2 3">
    <name type="scientific">Tectimicrobiota bacterium</name>
    <dbReference type="NCBI Taxonomy" id="2528274"/>
    <lineage>
        <taxon>Bacteria</taxon>
        <taxon>Pseudomonadati</taxon>
        <taxon>Nitrospinota/Tectimicrobiota group</taxon>
        <taxon>Candidatus Tectimicrobiota</taxon>
    </lineage>
</organism>
<protein>
    <submittedName>
        <fullName evidence="2">VOC family protein</fullName>
    </submittedName>
</protein>